<name>A0ABV5UPV0_9MICC</name>
<dbReference type="RefSeq" id="WP_035741854.1">
    <property type="nucleotide sequence ID" value="NZ_BAABED010000001.1"/>
</dbReference>
<keyword evidence="2" id="KW-0805">Transcription regulation</keyword>
<evidence type="ECO:0000256" key="3">
    <source>
        <dbReference type="ARBA" id="ARBA00023125"/>
    </source>
</evidence>
<dbReference type="PANTHER" id="PTHR43214:SF24">
    <property type="entry name" value="TRANSCRIPTIONAL REGULATORY PROTEIN NARL-RELATED"/>
    <property type="match status" value="1"/>
</dbReference>
<dbReference type="PROSITE" id="PS50043">
    <property type="entry name" value="HTH_LUXR_2"/>
    <property type="match status" value="1"/>
</dbReference>
<protein>
    <submittedName>
        <fullName evidence="8">Response regulator</fullName>
    </submittedName>
</protein>
<dbReference type="Pfam" id="PF00196">
    <property type="entry name" value="GerE"/>
    <property type="match status" value="1"/>
</dbReference>
<gene>
    <name evidence="8" type="ORF">ACFFPI_09965</name>
</gene>
<sequence length="232" mass="24872">MERPVSPQSDAGVLGAPPIRVYVLDDHELVRRGLQELLEGEGFVVVGMSGSAEEAARRIPALHPDVTVLDARLPDGTGIEVCREVRSVDPTLNCLILTSYDDEQALRGAVLAGAAGYVLKEIGGTDLLGALRRAARGESLFDAAVKAKIIQGLIEPQRVDPRVSSLTPQERRVLDLVGQGLTNRQIGEQMLLAEKTVKNYVSSMLAKLGFERRTQAAVYIAQGAEPDTAAGH</sequence>
<proteinExistence type="predicted"/>
<dbReference type="CDD" id="cd17535">
    <property type="entry name" value="REC_NarL-like"/>
    <property type="match status" value="1"/>
</dbReference>
<comment type="caution">
    <text evidence="8">The sequence shown here is derived from an EMBL/GenBank/DDBJ whole genome shotgun (WGS) entry which is preliminary data.</text>
</comment>
<feature type="domain" description="Response regulatory" evidence="7">
    <location>
        <begin position="20"/>
        <end position="135"/>
    </location>
</feature>
<evidence type="ECO:0000259" key="7">
    <source>
        <dbReference type="PROSITE" id="PS50110"/>
    </source>
</evidence>
<keyword evidence="9" id="KW-1185">Reference proteome</keyword>
<dbReference type="EMBL" id="JBHMBH010000021">
    <property type="protein sequence ID" value="MFB9714446.1"/>
    <property type="molecule type" value="Genomic_DNA"/>
</dbReference>
<dbReference type="InterPro" id="IPR011006">
    <property type="entry name" value="CheY-like_superfamily"/>
</dbReference>
<dbReference type="PANTHER" id="PTHR43214">
    <property type="entry name" value="TWO-COMPONENT RESPONSE REGULATOR"/>
    <property type="match status" value="1"/>
</dbReference>
<evidence type="ECO:0000256" key="5">
    <source>
        <dbReference type="PROSITE-ProRule" id="PRU00169"/>
    </source>
</evidence>
<dbReference type="Gene3D" id="3.40.50.2300">
    <property type="match status" value="1"/>
</dbReference>
<dbReference type="CDD" id="cd06170">
    <property type="entry name" value="LuxR_C_like"/>
    <property type="match status" value="1"/>
</dbReference>
<organism evidence="8 9">
    <name type="scientific">Arthrobacter methylotrophus</name>
    <dbReference type="NCBI Taxonomy" id="121291"/>
    <lineage>
        <taxon>Bacteria</taxon>
        <taxon>Bacillati</taxon>
        <taxon>Actinomycetota</taxon>
        <taxon>Actinomycetes</taxon>
        <taxon>Micrococcales</taxon>
        <taxon>Micrococcaceae</taxon>
        <taxon>Arthrobacter</taxon>
    </lineage>
</organism>
<dbReference type="InterPro" id="IPR058245">
    <property type="entry name" value="NreC/VraR/RcsB-like_REC"/>
</dbReference>
<keyword evidence="1 5" id="KW-0597">Phosphoprotein</keyword>
<reference evidence="8 9" key="1">
    <citation type="submission" date="2024-09" db="EMBL/GenBank/DDBJ databases">
        <authorList>
            <person name="Sun Q."/>
            <person name="Mori K."/>
        </authorList>
    </citation>
    <scope>NUCLEOTIDE SEQUENCE [LARGE SCALE GENOMIC DNA]</scope>
    <source>
        <strain evidence="8 9">JCM 13519</strain>
    </source>
</reference>
<dbReference type="InterPro" id="IPR001789">
    <property type="entry name" value="Sig_transdc_resp-reg_receiver"/>
</dbReference>
<evidence type="ECO:0000256" key="4">
    <source>
        <dbReference type="ARBA" id="ARBA00023163"/>
    </source>
</evidence>
<evidence type="ECO:0000313" key="8">
    <source>
        <dbReference type="EMBL" id="MFB9714446.1"/>
    </source>
</evidence>
<dbReference type="InterPro" id="IPR000792">
    <property type="entry name" value="Tscrpt_reg_LuxR_C"/>
</dbReference>
<evidence type="ECO:0000256" key="2">
    <source>
        <dbReference type="ARBA" id="ARBA00023015"/>
    </source>
</evidence>
<dbReference type="Pfam" id="PF00072">
    <property type="entry name" value="Response_reg"/>
    <property type="match status" value="1"/>
</dbReference>
<dbReference type="PROSITE" id="PS50110">
    <property type="entry name" value="RESPONSE_REGULATORY"/>
    <property type="match status" value="1"/>
</dbReference>
<dbReference type="PRINTS" id="PR00038">
    <property type="entry name" value="HTHLUXR"/>
</dbReference>
<feature type="modified residue" description="4-aspartylphosphate" evidence="5">
    <location>
        <position position="70"/>
    </location>
</feature>
<dbReference type="SMART" id="SM00448">
    <property type="entry name" value="REC"/>
    <property type="match status" value="1"/>
</dbReference>
<dbReference type="Proteomes" id="UP001589536">
    <property type="component" value="Unassembled WGS sequence"/>
</dbReference>
<dbReference type="InterPro" id="IPR039420">
    <property type="entry name" value="WalR-like"/>
</dbReference>
<evidence type="ECO:0000256" key="1">
    <source>
        <dbReference type="ARBA" id="ARBA00022553"/>
    </source>
</evidence>
<keyword evidence="3" id="KW-0238">DNA-binding</keyword>
<evidence type="ECO:0000259" key="6">
    <source>
        <dbReference type="PROSITE" id="PS50043"/>
    </source>
</evidence>
<dbReference type="SMART" id="SM00421">
    <property type="entry name" value="HTH_LUXR"/>
    <property type="match status" value="1"/>
</dbReference>
<feature type="domain" description="HTH luxR-type" evidence="6">
    <location>
        <begin position="159"/>
        <end position="224"/>
    </location>
</feature>
<accession>A0ABV5UPV0</accession>
<dbReference type="PROSITE" id="PS00622">
    <property type="entry name" value="HTH_LUXR_1"/>
    <property type="match status" value="1"/>
</dbReference>
<evidence type="ECO:0000313" key="9">
    <source>
        <dbReference type="Proteomes" id="UP001589536"/>
    </source>
</evidence>
<keyword evidence="4" id="KW-0804">Transcription</keyword>
<dbReference type="SUPFAM" id="SSF52172">
    <property type="entry name" value="CheY-like"/>
    <property type="match status" value="1"/>
</dbReference>